<keyword evidence="4 10" id="KW-1133">Transmembrane helix</keyword>
<keyword evidence="3 10" id="KW-0812">Transmembrane</keyword>
<feature type="transmembrane region" description="Helical" evidence="10">
    <location>
        <begin position="78"/>
        <end position="96"/>
    </location>
</feature>
<dbReference type="PRINTS" id="PR00237">
    <property type="entry name" value="GPCRRHODOPSN"/>
</dbReference>
<dbReference type="EMBL" id="GBGP01000024">
    <property type="protein sequence ID" value="JAC85159.1"/>
    <property type="molecule type" value="mRNA"/>
</dbReference>
<dbReference type="InterPro" id="IPR017452">
    <property type="entry name" value="GPCR_Rhodpsn_7TM"/>
</dbReference>
<keyword evidence="7" id="KW-0675">Receptor</keyword>
<dbReference type="CDD" id="cd00637">
    <property type="entry name" value="7tm_classA_rhodopsin-like"/>
    <property type="match status" value="1"/>
</dbReference>
<feature type="domain" description="G-protein coupled receptors family 1 profile" evidence="11">
    <location>
        <begin position="120"/>
        <end position="292"/>
    </location>
</feature>
<evidence type="ECO:0000256" key="7">
    <source>
        <dbReference type="ARBA" id="ARBA00023170"/>
    </source>
</evidence>
<dbReference type="GO" id="GO:0005886">
    <property type="term" value="C:plasma membrane"/>
    <property type="evidence" value="ECO:0007669"/>
    <property type="project" value="UniProtKB-SubCell"/>
</dbReference>
<keyword evidence="9" id="KW-0807">Transducer</keyword>
<organism evidence="12">
    <name type="scientific">Clytia hemisphaerica</name>
    <dbReference type="NCBI Taxonomy" id="252671"/>
    <lineage>
        <taxon>Eukaryota</taxon>
        <taxon>Metazoa</taxon>
        <taxon>Cnidaria</taxon>
        <taxon>Hydrozoa</taxon>
        <taxon>Hydroidolina</taxon>
        <taxon>Leptothecata</taxon>
        <taxon>Obeliida</taxon>
        <taxon>Clytiidae</taxon>
        <taxon>Clytia</taxon>
    </lineage>
</organism>
<name>A0A069DV26_9CNID</name>
<dbReference type="SUPFAM" id="SSF81321">
    <property type="entry name" value="Family A G protein-coupled receptor-like"/>
    <property type="match status" value="1"/>
</dbReference>
<feature type="transmembrane region" description="Helical" evidence="10">
    <location>
        <begin position="148"/>
        <end position="168"/>
    </location>
</feature>
<evidence type="ECO:0000259" key="11">
    <source>
        <dbReference type="PROSITE" id="PS50262"/>
    </source>
</evidence>
<sequence>ERVIKTEPCMNRRDLPEVSLVSFRQAGDGCGACVILMFIAASCVVVLSMVALVFVVAGQRGKMRSHRRCSAGAGRSEVILTGLCVANVLLGVGVLADSACHVNGRELWAGACMIGFGLIASLIHIGVLAFGGFIAVKFPFGCGEINPGFVVAASVIVWLLSVLPALTIRYNFNVFLIVLFSLLLVSNVVITCVYSYIIFHIRCSNQSKHKSKLSPGQPSASLWYSKEQKEQQNKVTAFCFSIVISYVVSTMPSVIWYLTHYEQSFTPYSGSVMESLLFILLISRSLADPMIYIFRERIHKKFTYLHSKFALKSEKVSSTISSTGEVEEMKPCMEEEKFEP</sequence>
<feature type="transmembrane region" description="Helical" evidence="10">
    <location>
        <begin position="276"/>
        <end position="294"/>
    </location>
</feature>
<feature type="transmembrane region" description="Helical" evidence="10">
    <location>
        <begin position="108"/>
        <end position="136"/>
    </location>
</feature>
<keyword evidence="6 10" id="KW-0472">Membrane</keyword>
<dbReference type="Gene3D" id="1.20.1070.10">
    <property type="entry name" value="Rhodopsin 7-helix transmembrane proteins"/>
    <property type="match status" value="1"/>
</dbReference>
<feature type="transmembrane region" description="Helical" evidence="10">
    <location>
        <begin position="174"/>
        <end position="199"/>
    </location>
</feature>
<evidence type="ECO:0000256" key="5">
    <source>
        <dbReference type="ARBA" id="ARBA00023040"/>
    </source>
</evidence>
<dbReference type="GO" id="GO:0004930">
    <property type="term" value="F:G protein-coupled receptor activity"/>
    <property type="evidence" value="ECO:0007669"/>
    <property type="project" value="UniProtKB-KW"/>
</dbReference>
<feature type="transmembrane region" description="Helical" evidence="10">
    <location>
        <begin position="34"/>
        <end position="57"/>
    </location>
</feature>
<evidence type="ECO:0000256" key="6">
    <source>
        <dbReference type="ARBA" id="ARBA00023136"/>
    </source>
</evidence>
<evidence type="ECO:0000313" key="12">
    <source>
        <dbReference type="EMBL" id="JAC85159.1"/>
    </source>
</evidence>
<evidence type="ECO:0000256" key="10">
    <source>
        <dbReference type="SAM" id="Phobius"/>
    </source>
</evidence>
<proteinExistence type="evidence at transcript level"/>
<dbReference type="PROSITE" id="PS50262">
    <property type="entry name" value="G_PROTEIN_RECEP_F1_2"/>
    <property type="match status" value="1"/>
</dbReference>
<accession>A0A069DV26</accession>
<evidence type="ECO:0000256" key="9">
    <source>
        <dbReference type="ARBA" id="ARBA00023224"/>
    </source>
</evidence>
<evidence type="ECO:0000256" key="4">
    <source>
        <dbReference type="ARBA" id="ARBA00022989"/>
    </source>
</evidence>
<dbReference type="PANTHER" id="PTHR24246:SF27">
    <property type="entry name" value="ADENOSINE RECEPTOR, ISOFORM A"/>
    <property type="match status" value="1"/>
</dbReference>
<evidence type="ECO:0000256" key="1">
    <source>
        <dbReference type="ARBA" id="ARBA00004651"/>
    </source>
</evidence>
<keyword evidence="5" id="KW-0297">G-protein coupled receptor</keyword>
<keyword evidence="2" id="KW-1003">Cell membrane</keyword>
<reference evidence="12" key="1">
    <citation type="journal article" date="2014" name="PLoS Genet.">
        <title>Differential Responses to Wnt and PCP Disruption Predict Expression and Developmental Function of Conserved and Novel Genes in a Cnidarian.</title>
        <authorList>
            <person name="Lapebie P."/>
            <person name="Ruggiero A."/>
            <person name="Barreau C."/>
            <person name="Chevalier S."/>
            <person name="Chang P."/>
            <person name="Dru P."/>
            <person name="Houliston E."/>
            <person name="Momose T."/>
        </authorList>
    </citation>
    <scope>NUCLEOTIDE SEQUENCE</scope>
</reference>
<feature type="transmembrane region" description="Helical" evidence="10">
    <location>
        <begin position="235"/>
        <end position="256"/>
    </location>
</feature>
<keyword evidence="8" id="KW-0325">Glycoprotein</keyword>
<protein>
    <submittedName>
        <fullName evidence="12">Seven transmembrane protein</fullName>
    </submittedName>
</protein>
<feature type="non-terminal residue" evidence="12">
    <location>
        <position position="1"/>
    </location>
</feature>
<evidence type="ECO:0000256" key="8">
    <source>
        <dbReference type="ARBA" id="ARBA00023180"/>
    </source>
</evidence>
<dbReference type="AlphaFoldDB" id="A0A069DV26"/>
<evidence type="ECO:0000256" key="3">
    <source>
        <dbReference type="ARBA" id="ARBA00022692"/>
    </source>
</evidence>
<comment type="subcellular location">
    <subcellularLocation>
        <location evidence="1">Cell membrane</location>
        <topology evidence="1">Multi-pass membrane protein</topology>
    </subcellularLocation>
</comment>
<dbReference type="InterPro" id="IPR000276">
    <property type="entry name" value="GPCR_Rhodpsn"/>
</dbReference>
<dbReference type="PANTHER" id="PTHR24246">
    <property type="entry name" value="OLFACTORY RECEPTOR AND ADENOSINE RECEPTOR"/>
    <property type="match status" value="1"/>
</dbReference>
<evidence type="ECO:0000256" key="2">
    <source>
        <dbReference type="ARBA" id="ARBA00022475"/>
    </source>
</evidence>